<dbReference type="InterPro" id="IPR057336">
    <property type="entry name" value="GerAC_N"/>
</dbReference>
<dbReference type="Pfam" id="PF25198">
    <property type="entry name" value="Spore_GerAC_N"/>
    <property type="match status" value="1"/>
</dbReference>
<keyword evidence="6" id="KW-0564">Palmitate</keyword>
<dbReference type="EMBL" id="JAIQUM010000076">
    <property type="protein sequence ID" value="MBZ5752948.1"/>
    <property type="molecule type" value="Genomic_DNA"/>
</dbReference>
<evidence type="ECO:0000313" key="11">
    <source>
        <dbReference type="Proteomes" id="UP001165287"/>
    </source>
</evidence>
<comment type="caution">
    <text evidence="10">The sequence shown here is derived from an EMBL/GenBank/DDBJ whole genome shotgun (WGS) entry which is preliminary data.</text>
</comment>
<proteinExistence type="inferred from homology"/>
<accession>A0ABS7UXA1</accession>
<evidence type="ECO:0000259" key="8">
    <source>
        <dbReference type="Pfam" id="PF05504"/>
    </source>
</evidence>
<dbReference type="PANTHER" id="PTHR35789">
    <property type="entry name" value="SPORE GERMINATION PROTEIN B3"/>
    <property type="match status" value="1"/>
</dbReference>
<dbReference type="RefSeq" id="WP_224141386.1">
    <property type="nucleotide sequence ID" value="NZ_JAIQUM010000076.1"/>
</dbReference>
<organism evidence="10 11">
    <name type="scientific">Metabacillus rhizolycopersici</name>
    <dbReference type="NCBI Taxonomy" id="2875709"/>
    <lineage>
        <taxon>Bacteria</taxon>
        <taxon>Bacillati</taxon>
        <taxon>Bacillota</taxon>
        <taxon>Bacilli</taxon>
        <taxon>Bacillales</taxon>
        <taxon>Bacillaceae</taxon>
        <taxon>Metabacillus</taxon>
    </lineage>
</organism>
<evidence type="ECO:0000256" key="7">
    <source>
        <dbReference type="ARBA" id="ARBA00023288"/>
    </source>
</evidence>
<dbReference type="NCBIfam" id="TIGR02887">
    <property type="entry name" value="spore_ger_x_C"/>
    <property type="match status" value="1"/>
</dbReference>
<dbReference type="InterPro" id="IPR038501">
    <property type="entry name" value="Spore_GerAC_C_sf"/>
</dbReference>
<dbReference type="PROSITE" id="PS51257">
    <property type="entry name" value="PROKAR_LIPOPROTEIN"/>
    <property type="match status" value="1"/>
</dbReference>
<dbReference type="Pfam" id="PF05504">
    <property type="entry name" value="Spore_GerAC"/>
    <property type="match status" value="1"/>
</dbReference>
<evidence type="ECO:0000256" key="6">
    <source>
        <dbReference type="ARBA" id="ARBA00023139"/>
    </source>
</evidence>
<evidence type="ECO:0000259" key="9">
    <source>
        <dbReference type="Pfam" id="PF25198"/>
    </source>
</evidence>
<protein>
    <submittedName>
        <fullName evidence="10">Ger(X)C family spore germination protein</fullName>
    </submittedName>
</protein>
<keyword evidence="5" id="KW-0472">Membrane</keyword>
<dbReference type="PANTHER" id="PTHR35789:SF1">
    <property type="entry name" value="SPORE GERMINATION PROTEIN B3"/>
    <property type="match status" value="1"/>
</dbReference>
<feature type="domain" description="Spore germination GerAC-like C-terminal" evidence="8">
    <location>
        <begin position="229"/>
        <end position="397"/>
    </location>
</feature>
<keyword evidence="4" id="KW-0732">Signal</keyword>
<dbReference type="Proteomes" id="UP001165287">
    <property type="component" value="Unassembled WGS sequence"/>
</dbReference>
<keyword evidence="11" id="KW-1185">Reference proteome</keyword>
<evidence type="ECO:0000256" key="4">
    <source>
        <dbReference type="ARBA" id="ARBA00022729"/>
    </source>
</evidence>
<dbReference type="Gene3D" id="3.30.300.210">
    <property type="entry name" value="Nutrient germinant receptor protein C, domain 3"/>
    <property type="match status" value="1"/>
</dbReference>
<sequence>MKQSHNNVRSLKGMLSFLLLLFLTGCWSSNEIEEKALSVGLALDEGKESKIEKELKEQGGGYNQTEKITMTYQFVNPQGTGSESKGGGSQQKPYLNITETGDSIHQMSREFSLRSSLPMFSPHLKVIVISEDLVRKYSLEQLLDQFLRDNEVRPSCLVFISSGRANETMESKESGEIPAFRLIGISDNEDRTTRILPPMSLAKLEGKMQSGSSFLLQNVISTNGEVKFSGAAVITGKTKKLLGFLNEEELDGLTWITGKGKGGLVKNFDKETNQPIIYEVKSMKSKITPRIKGNNISFDVKIESEGRLSENWVVSGETSEKKFLKSAEKAAEEEVKQSVNNVIEKMQKDYQVDVAGFGNRLRIEHPKVWEKVKKDWDQTFSEVPIEYNVKLTIMDYGASSFKK</sequence>
<name>A0ABS7UXA1_9BACI</name>
<dbReference type="InterPro" id="IPR046953">
    <property type="entry name" value="Spore_GerAC-like_C"/>
</dbReference>
<dbReference type="InterPro" id="IPR008844">
    <property type="entry name" value="Spore_GerAC-like"/>
</dbReference>
<comment type="similarity">
    <text evidence="2">Belongs to the GerABKC lipoprotein family.</text>
</comment>
<gene>
    <name evidence="10" type="ORF">K9V48_22620</name>
</gene>
<keyword evidence="3" id="KW-0309">Germination</keyword>
<comment type="subcellular location">
    <subcellularLocation>
        <location evidence="1">Membrane</location>
        <topology evidence="1">Lipid-anchor</topology>
    </subcellularLocation>
</comment>
<feature type="domain" description="Spore germination protein N-terminal" evidence="9">
    <location>
        <begin position="29"/>
        <end position="215"/>
    </location>
</feature>
<keyword evidence="7" id="KW-0449">Lipoprotein</keyword>
<evidence type="ECO:0000313" key="10">
    <source>
        <dbReference type="EMBL" id="MBZ5752948.1"/>
    </source>
</evidence>
<evidence type="ECO:0000256" key="1">
    <source>
        <dbReference type="ARBA" id="ARBA00004635"/>
    </source>
</evidence>
<evidence type="ECO:0000256" key="5">
    <source>
        <dbReference type="ARBA" id="ARBA00023136"/>
    </source>
</evidence>
<reference evidence="10" key="1">
    <citation type="submission" date="2024-05" db="EMBL/GenBank/DDBJ databases">
        <title>Metabacillus sp. nov., isolated from the rhizosphere soil of tomato plants.</title>
        <authorList>
            <person name="Ma R."/>
        </authorList>
    </citation>
    <scope>NUCLEOTIDE SEQUENCE</scope>
    <source>
        <strain evidence="10">DBTR6</strain>
    </source>
</reference>
<evidence type="ECO:0000256" key="3">
    <source>
        <dbReference type="ARBA" id="ARBA00022544"/>
    </source>
</evidence>
<evidence type="ECO:0000256" key="2">
    <source>
        <dbReference type="ARBA" id="ARBA00007886"/>
    </source>
</evidence>